<feature type="coiled-coil region" evidence="1">
    <location>
        <begin position="319"/>
        <end position="386"/>
    </location>
</feature>
<feature type="compositionally biased region" description="Polar residues" evidence="2">
    <location>
        <begin position="106"/>
        <end position="116"/>
    </location>
</feature>
<gene>
    <name evidence="3" type="ORF">POPTR_T014266</name>
</gene>
<sequence length="400" mass="45731">MQSLFLYCLHINEFVIPPCRPQKKKEKMVLPKGPFWEHVEEIPGGRRRCKFCGHLLSNQIPITRFKHHRSGVQSGGVTICDKVPQDVQATLSAAVDGPPEKKRKTTATSNNDGAYNTMSTSLLEQNSEVGNVVTDAETEPEWYFYSPGELEFVQMNMGNFQLDRVCSFPRDLIPVAPGTAVGREQVEQDCERNTRDNITFSLEDHDNEGMIMGLNQLVVRGGSPERLTANEDEPRGDSSQPADLQCLGLERNYDQQCSSSVNNDVMMIDVENMIREHVQPAARDRSLRGLQCNGDESRGDSFPDKKLVGGEFEENKRRHIRYRDQIRSANNALRELRLNIRRFKLELRPAIDFMRYLTPYWTQSEIDEISEQIAVLSSRIAVFQERIEHIEFMYNCNNIG</sequence>
<reference evidence="3" key="2">
    <citation type="submission" date="2017-07" db="EMBL/GenBank/DDBJ databases">
        <title>WGS assembly of Populus trichocarpa.</title>
        <authorList>
            <person name="Tuskan G."/>
            <person name="Difazio S."/>
            <person name="Jansson S."/>
            <person name="Bohlmann J."/>
            <person name="Grigoriev I."/>
            <person name="Hellsten U."/>
            <person name="Putnam N."/>
            <person name="Ralph S."/>
            <person name="Rombauts S."/>
            <person name="Salamov A."/>
            <person name="Schein J."/>
            <person name="Sterck L."/>
            <person name="Aerts A."/>
            <person name="Bhalerao R."/>
            <person name="Bhalerao R."/>
            <person name="Blaudez D."/>
            <person name="Boerjan W."/>
            <person name="Brun A."/>
            <person name="Brunner A."/>
            <person name="Busov V."/>
            <person name="Campbell M."/>
            <person name="Carlson J."/>
            <person name="Chalot M."/>
            <person name="Chapman J."/>
            <person name="Chen G."/>
            <person name="Cooper D."/>
            <person name="Coutinho P."/>
            <person name="Couturier J."/>
            <person name="Covert S."/>
            <person name="Cronk Q."/>
            <person name="Cunningham R."/>
            <person name="Davis J."/>
            <person name="Degroeve S."/>
            <person name="Dejardin A."/>
            <person name="Depamphilis C."/>
            <person name="Detter J."/>
            <person name="Dirks B."/>
            <person name="Dubchak I."/>
            <person name="Duplessis S."/>
            <person name="Ehlting J."/>
            <person name="Ellis B."/>
            <person name="Gendler K."/>
            <person name="Goodstein D."/>
            <person name="Gribskov M."/>
            <person name="Grimwood J."/>
            <person name="Groover A."/>
            <person name="Gunter L."/>
            <person name="Hamberger B."/>
            <person name="Heinze B."/>
            <person name="Helariutta Y."/>
            <person name="Henrissat B."/>
            <person name="Holligan D."/>
            <person name="Holt R."/>
            <person name="Huang W."/>
            <person name="Islam-Faridi N."/>
            <person name="Jones S."/>
            <person name="Jones-Rhoades M."/>
            <person name="Jorgensen R."/>
            <person name="Joshi C."/>
            <person name="Kangasjarvi J."/>
            <person name="Karlsson J."/>
            <person name="Kelleher C."/>
            <person name="Kirkpatrick R."/>
            <person name="Kirst M."/>
            <person name="Kohler A."/>
            <person name="Kalluri U."/>
            <person name="Larimer F."/>
            <person name="Leebens-Mack J."/>
            <person name="Leple J."/>
            <person name="Locascio P."/>
            <person name="Lou Y."/>
            <person name="Lucas S."/>
            <person name="Martin F."/>
            <person name="Montanini B."/>
            <person name="Napoli C."/>
            <person name="Nelson D."/>
            <person name="Nelson C."/>
            <person name="Nieminen K."/>
            <person name="Nilsson O."/>
            <person name="Pereda V."/>
            <person name="Peter G."/>
            <person name="Philippe R."/>
            <person name="Pilate G."/>
            <person name="Poliakov A."/>
            <person name="Razumovskaya J."/>
            <person name="Richardson P."/>
            <person name="Rinaldi C."/>
            <person name="Ritland K."/>
            <person name="Rouze P."/>
            <person name="Ryaboy D."/>
            <person name="Schmutz J."/>
            <person name="Schrader J."/>
            <person name="Segerman B."/>
            <person name="Shin H."/>
            <person name="Siddiqui A."/>
            <person name="Sterky F."/>
            <person name="Terry A."/>
            <person name="Tsai C."/>
            <person name="Uberbacher E."/>
            <person name="Unneberg P."/>
            <person name="Vahala J."/>
            <person name="Wall K."/>
            <person name="Wessler S."/>
            <person name="Yang G."/>
            <person name="Yin T."/>
            <person name="Douglas C."/>
            <person name="Marra M."/>
            <person name="Sandberg G."/>
            <person name="Van De Peer Y."/>
            <person name="Rokhsar D."/>
        </authorList>
    </citation>
    <scope>NUCLEOTIDE SEQUENCE</scope>
    <source>
        <strain evidence="3">Nisqually-1</strain>
    </source>
</reference>
<evidence type="ECO:0008006" key="4">
    <source>
        <dbReference type="Google" id="ProtNLM"/>
    </source>
</evidence>
<evidence type="ECO:0000256" key="1">
    <source>
        <dbReference type="SAM" id="Coils"/>
    </source>
</evidence>
<keyword evidence="1" id="KW-0175">Coiled coil</keyword>
<name>A0A3N7FF05_POPTR</name>
<accession>A0A3N7FF05</accession>
<protein>
    <recommendedName>
        <fullName evidence="4">BED-type domain-containing protein</fullName>
    </recommendedName>
</protein>
<proteinExistence type="predicted"/>
<reference evidence="3" key="1">
    <citation type="journal article" date="2006" name="Science">
        <title>The genome of black cottonwood, Populus trichocarpa (Torr. &amp; Gray).</title>
        <authorList>
            <person name="Tuskan G.A."/>
            <person name="Difazio S."/>
            <person name="Jansson S."/>
            <person name="Bohlmann J."/>
            <person name="Grigoriev I."/>
            <person name="Hellsten U."/>
            <person name="Putnam N."/>
            <person name="Ralph S."/>
            <person name="Rombauts S."/>
            <person name="Salamov A."/>
            <person name="Schein J."/>
            <person name="Sterck L."/>
            <person name="Aerts A."/>
            <person name="Bhalerao R.R."/>
            <person name="Bhalerao R.P."/>
            <person name="Blaudez D."/>
            <person name="Boerjan W."/>
            <person name="Brun A."/>
            <person name="Brunner A."/>
            <person name="Busov V."/>
            <person name="Campbell M."/>
            <person name="Carlson J."/>
            <person name="Chalot M."/>
            <person name="Chapman J."/>
            <person name="Chen G.L."/>
            <person name="Cooper D."/>
            <person name="Coutinho P.M."/>
            <person name="Couturier J."/>
            <person name="Covert S."/>
            <person name="Cronk Q."/>
            <person name="Cunningham R."/>
            <person name="Davis J."/>
            <person name="Degroeve S."/>
            <person name="Dejardin A."/>
            <person name="Depamphilis C."/>
            <person name="Detter J."/>
            <person name="Dirks B."/>
            <person name="Dubchak I."/>
            <person name="Duplessis S."/>
            <person name="Ehlting J."/>
            <person name="Ellis B."/>
            <person name="Gendler K."/>
            <person name="Goodstein D."/>
            <person name="Gribskov M."/>
            <person name="Grimwood J."/>
            <person name="Groover A."/>
            <person name="Gunter L."/>
            <person name="Hamberger B."/>
            <person name="Heinze B."/>
            <person name="Helariutta Y."/>
            <person name="Henrissat B."/>
            <person name="Holligan D."/>
            <person name="Holt R."/>
            <person name="Huang W."/>
            <person name="Islam-Faridi N."/>
            <person name="Jones S."/>
            <person name="Jones-Rhoades M."/>
            <person name="Jorgensen R."/>
            <person name="Joshi C."/>
            <person name="Kangasjarvi J."/>
            <person name="Karlsson J."/>
            <person name="Kelleher C."/>
            <person name="Kirkpatrick R."/>
            <person name="Kirst M."/>
            <person name="Kohler A."/>
            <person name="Kalluri U."/>
            <person name="Larimer F."/>
            <person name="Leebens-Mack J."/>
            <person name="Leple J.C."/>
            <person name="Locascio P."/>
            <person name="Lou Y."/>
            <person name="Lucas S."/>
            <person name="Martin F."/>
            <person name="Montanini B."/>
            <person name="Napoli C."/>
            <person name="Nelson D.R."/>
            <person name="Nelson C."/>
            <person name="Nieminen K."/>
            <person name="Nilsson O."/>
            <person name="Pereda V."/>
            <person name="Peter G."/>
            <person name="Philippe R."/>
            <person name="Pilate G."/>
            <person name="Poliakov A."/>
            <person name="Razumovskaya J."/>
            <person name="Richardson P."/>
            <person name="Rinaldi C."/>
            <person name="Ritland K."/>
            <person name="Rouze P."/>
            <person name="Ryaboy D."/>
            <person name="Schmutz J."/>
            <person name="Schrader J."/>
            <person name="Segerman B."/>
            <person name="Shin H."/>
            <person name="Siddiqui A."/>
            <person name="Sterky F."/>
            <person name="Terry A."/>
            <person name="Tsai C.J."/>
            <person name="Uberbacher E."/>
            <person name="Unneberg P."/>
            <person name="Vahala J."/>
            <person name="Wall K."/>
            <person name="Wessler S."/>
            <person name="Yang G."/>
            <person name="Yin T."/>
            <person name="Douglas C."/>
            <person name="Marra M."/>
            <person name="Sandberg G."/>
            <person name="Van de Peer Y."/>
            <person name="Rokhsar D."/>
        </authorList>
    </citation>
    <scope>NUCLEOTIDE SEQUENCE [LARGE SCALE GENOMIC DNA]</scope>
    <source>
        <strain evidence="3">Nisqually-1</strain>
    </source>
</reference>
<dbReference type="PANTHER" id="PTHR46951">
    <property type="entry name" value="BED-TYPE DOMAIN-CONTAINING PROTEIN"/>
    <property type="match status" value="1"/>
</dbReference>
<dbReference type="PANTHER" id="PTHR46951:SF2">
    <property type="entry name" value="BED-TYPE DOMAIN-CONTAINING PROTEIN"/>
    <property type="match status" value="1"/>
</dbReference>
<evidence type="ECO:0000313" key="3">
    <source>
        <dbReference type="EMBL" id="RQO93150.1"/>
    </source>
</evidence>
<dbReference type="InParanoid" id="A0A3N7FF05"/>
<dbReference type="EMBL" id="KZ623343">
    <property type="protein sequence ID" value="RQO93150.1"/>
    <property type="molecule type" value="Genomic_DNA"/>
</dbReference>
<feature type="region of interest" description="Disordered" evidence="2">
    <location>
        <begin position="94"/>
        <end position="116"/>
    </location>
</feature>
<organism evidence="3">
    <name type="scientific">Populus trichocarpa</name>
    <name type="common">Western balsam poplar</name>
    <name type="synonym">Populus balsamifera subsp. trichocarpa</name>
    <dbReference type="NCBI Taxonomy" id="3694"/>
    <lineage>
        <taxon>Eukaryota</taxon>
        <taxon>Viridiplantae</taxon>
        <taxon>Streptophyta</taxon>
        <taxon>Embryophyta</taxon>
        <taxon>Tracheophyta</taxon>
        <taxon>Spermatophyta</taxon>
        <taxon>Magnoliopsida</taxon>
        <taxon>eudicotyledons</taxon>
        <taxon>Gunneridae</taxon>
        <taxon>Pentapetalae</taxon>
        <taxon>rosids</taxon>
        <taxon>fabids</taxon>
        <taxon>Malpighiales</taxon>
        <taxon>Salicaceae</taxon>
        <taxon>Saliceae</taxon>
        <taxon>Populus</taxon>
    </lineage>
</organism>
<dbReference type="AlphaFoldDB" id="A0A3N7FF05"/>
<evidence type="ECO:0000256" key="2">
    <source>
        <dbReference type="SAM" id="MobiDB-lite"/>
    </source>
</evidence>